<evidence type="ECO:0000313" key="1">
    <source>
        <dbReference type="EMBL" id="KKB59401.1"/>
    </source>
</evidence>
<name>A0A0F5JNK8_9BACT</name>
<proteinExistence type="predicted"/>
<protein>
    <submittedName>
        <fullName evidence="1">Uncharacterized protein</fullName>
    </submittedName>
</protein>
<organism evidence="1 2">
    <name type="scientific">Parabacteroides gordonii MS-1 = DSM 23371</name>
    <dbReference type="NCBI Taxonomy" id="1203610"/>
    <lineage>
        <taxon>Bacteria</taxon>
        <taxon>Pseudomonadati</taxon>
        <taxon>Bacteroidota</taxon>
        <taxon>Bacteroidia</taxon>
        <taxon>Bacteroidales</taxon>
        <taxon>Tannerellaceae</taxon>
        <taxon>Parabacteroides</taxon>
    </lineage>
</organism>
<dbReference type="PATRIC" id="fig|1203610.3.peg.974"/>
<dbReference type="STRING" id="1203610.HMPREF1536_00950"/>
<gene>
    <name evidence="1" type="ORF">HMPREF1536_00950</name>
</gene>
<evidence type="ECO:0000313" key="2">
    <source>
        <dbReference type="Proteomes" id="UP000033035"/>
    </source>
</evidence>
<sequence>MNRIDIILEKEQTNTSKIFIYMLNGRFIAFGYSAYYTALLCPKVIASWSHTDASSSFVCICIPDEYLRLLSQKYPTLADDECIRITPPLNTYRQRDYFREWQEQQLHSTPKIDIE</sequence>
<comment type="caution">
    <text evidence="1">The sequence shown here is derived from an EMBL/GenBank/DDBJ whole genome shotgun (WGS) entry which is preliminary data.</text>
</comment>
<dbReference type="AlphaFoldDB" id="A0A0F5JNK8"/>
<reference evidence="1 2" key="1">
    <citation type="submission" date="2013-04" db="EMBL/GenBank/DDBJ databases">
        <title>The Genome Sequence of Parabacteroides gordonii DSM 23371.</title>
        <authorList>
            <consortium name="The Broad Institute Genomics Platform"/>
            <person name="Earl A."/>
            <person name="Ward D."/>
            <person name="Feldgarden M."/>
            <person name="Gevers D."/>
            <person name="Martens E."/>
            <person name="Sakamoto M."/>
            <person name="Benno Y."/>
            <person name="Suzuki N."/>
            <person name="Matsunaga N."/>
            <person name="Koshihara K."/>
            <person name="Seki M."/>
            <person name="Komiya H."/>
            <person name="Walker B."/>
            <person name="Young S."/>
            <person name="Zeng Q."/>
            <person name="Gargeya S."/>
            <person name="Fitzgerald M."/>
            <person name="Haas B."/>
            <person name="Abouelleil A."/>
            <person name="Allen A.W."/>
            <person name="Alvarado L."/>
            <person name="Arachchi H.M."/>
            <person name="Berlin A.M."/>
            <person name="Chapman S.B."/>
            <person name="Gainer-Dewar J."/>
            <person name="Goldberg J."/>
            <person name="Griggs A."/>
            <person name="Gujja S."/>
            <person name="Hansen M."/>
            <person name="Howarth C."/>
            <person name="Imamovic A."/>
            <person name="Ireland A."/>
            <person name="Larimer J."/>
            <person name="McCowan C."/>
            <person name="Murphy C."/>
            <person name="Pearson M."/>
            <person name="Poon T.W."/>
            <person name="Priest M."/>
            <person name="Roberts A."/>
            <person name="Saif S."/>
            <person name="Shea T."/>
            <person name="Sisk P."/>
            <person name="Sykes S."/>
            <person name="Wortman J."/>
            <person name="Nusbaum C."/>
            <person name="Birren B."/>
        </authorList>
    </citation>
    <scope>NUCLEOTIDE SEQUENCE [LARGE SCALE GENOMIC DNA]</scope>
    <source>
        <strain evidence="1 2">MS-1</strain>
    </source>
</reference>
<dbReference type="Proteomes" id="UP000033035">
    <property type="component" value="Unassembled WGS sequence"/>
</dbReference>
<dbReference type="EMBL" id="AQHW01000005">
    <property type="protein sequence ID" value="KKB59401.1"/>
    <property type="molecule type" value="Genomic_DNA"/>
</dbReference>
<dbReference type="RefSeq" id="WP_052349794.1">
    <property type="nucleotide sequence ID" value="NZ_AUAE01000011.1"/>
</dbReference>
<accession>A0A0F5JNK8</accession>
<keyword evidence="2" id="KW-1185">Reference proteome</keyword>
<dbReference type="HOGENOM" id="CLU_2106624_0_0_10"/>